<dbReference type="AlphaFoldDB" id="A0AAD5WMX6"/>
<evidence type="ECO:0000313" key="2">
    <source>
        <dbReference type="EMBL" id="KAJ2894515.1"/>
    </source>
</evidence>
<feature type="compositionally biased region" description="Acidic residues" evidence="1">
    <location>
        <begin position="134"/>
        <end position="143"/>
    </location>
</feature>
<comment type="caution">
    <text evidence="2">The sequence shown here is derived from an EMBL/GenBank/DDBJ whole genome shotgun (WGS) entry which is preliminary data.</text>
</comment>
<reference evidence="2" key="1">
    <citation type="submission" date="2022-07" db="EMBL/GenBank/DDBJ databases">
        <title>Draft genome sequence of Zalerion maritima ATCC 34329, a (micro)plastics degrading marine fungus.</title>
        <authorList>
            <person name="Paco A."/>
            <person name="Goncalves M.F.M."/>
            <person name="Rocha-Santos T.A.P."/>
            <person name="Alves A."/>
        </authorList>
    </citation>
    <scope>NUCLEOTIDE SEQUENCE</scope>
    <source>
        <strain evidence="2">ATCC 34329</strain>
    </source>
</reference>
<protein>
    <submittedName>
        <fullName evidence="2">Uncharacterized protein</fullName>
    </submittedName>
</protein>
<gene>
    <name evidence="2" type="ORF">MKZ38_007465</name>
</gene>
<dbReference type="EMBL" id="JAKWBI020000488">
    <property type="protein sequence ID" value="KAJ2894515.1"/>
    <property type="molecule type" value="Genomic_DNA"/>
</dbReference>
<proteinExistence type="predicted"/>
<name>A0AAD5WMX6_9PEZI</name>
<accession>A0AAD5WMX6</accession>
<feature type="region of interest" description="Disordered" evidence="1">
    <location>
        <begin position="1"/>
        <end position="67"/>
    </location>
</feature>
<feature type="compositionally biased region" description="Polar residues" evidence="1">
    <location>
        <begin position="145"/>
        <end position="156"/>
    </location>
</feature>
<sequence>MPKLPTKNETITTSSGHNSLAGRISDPGIQAQVRKCRSGDGRSDGLGSGTGGKQAGLPTDDDVSGNNEEGYAIRMSNWRNIRLGQRFNASPYHEESNSQVRILPQNPVATESRNGPWVVFADSRFFSILADQPTENDDDESDESTVISDQDATQGGESLGEGVNTLALGIGQITWSWKMIRAAWLPVIDVLFGVIISTTRDQERKRRVLDVKESPMDARGLGKDSGRCGKVIQFVYKASQTGKAPVPLSATLLAAVRCLGQAREAGGLIPPHPKAA</sequence>
<dbReference type="Proteomes" id="UP001201980">
    <property type="component" value="Unassembled WGS sequence"/>
</dbReference>
<feature type="compositionally biased region" description="Gly residues" evidence="1">
    <location>
        <begin position="44"/>
        <end position="54"/>
    </location>
</feature>
<keyword evidence="3" id="KW-1185">Reference proteome</keyword>
<feature type="compositionally biased region" description="Polar residues" evidence="1">
    <location>
        <begin position="7"/>
        <end position="18"/>
    </location>
</feature>
<organism evidence="2 3">
    <name type="scientific">Zalerion maritima</name>
    <dbReference type="NCBI Taxonomy" id="339359"/>
    <lineage>
        <taxon>Eukaryota</taxon>
        <taxon>Fungi</taxon>
        <taxon>Dikarya</taxon>
        <taxon>Ascomycota</taxon>
        <taxon>Pezizomycotina</taxon>
        <taxon>Sordariomycetes</taxon>
        <taxon>Lulworthiomycetidae</taxon>
        <taxon>Lulworthiales</taxon>
        <taxon>Lulworthiaceae</taxon>
        <taxon>Zalerion</taxon>
    </lineage>
</organism>
<evidence type="ECO:0000256" key="1">
    <source>
        <dbReference type="SAM" id="MobiDB-lite"/>
    </source>
</evidence>
<evidence type="ECO:0000313" key="3">
    <source>
        <dbReference type="Proteomes" id="UP001201980"/>
    </source>
</evidence>
<feature type="region of interest" description="Disordered" evidence="1">
    <location>
        <begin position="132"/>
        <end position="158"/>
    </location>
</feature>